<dbReference type="NCBIfam" id="NF038404">
    <property type="entry name" value="perm_prefix_2"/>
    <property type="match status" value="1"/>
</dbReference>
<dbReference type="Pfam" id="PF12704">
    <property type="entry name" value="MacB_PCD"/>
    <property type="match status" value="1"/>
</dbReference>
<dbReference type="InterPro" id="IPR025857">
    <property type="entry name" value="MacB_PCD"/>
</dbReference>
<name>A0A6M0ILR0_9BACT</name>
<keyword evidence="4 6" id="KW-1133">Transmembrane helix</keyword>
<reference evidence="9 10" key="1">
    <citation type="submission" date="2020-02" db="EMBL/GenBank/DDBJ databases">
        <title>Draft genome sequence of two Spirosoma agri KCTC 52727 and Spirosoma terrae KCTC 52035.</title>
        <authorList>
            <person name="Rojas J."/>
            <person name="Ambika Manirajan B."/>
            <person name="Ratering S."/>
            <person name="Suarez C."/>
            <person name="Schnell S."/>
        </authorList>
    </citation>
    <scope>NUCLEOTIDE SEQUENCE [LARGE SCALE GENOMIC DNA]</scope>
    <source>
        <strain evidence="9 10">KCTC 52727</strain>
    </source>
</reference>
<dbReference type="InterPro" id="IPR050250">
    <property type="entry name" value="Macrolide_Exporter_MacB"/>
</dbReference>
<feature type="domain" description="ABC3 transporter permease C-terminal" evidence="7">
    <location>
        <begin position="766"/>
        <end position="874"/>
    </location>
</feature>
<feature type="transmembrane region" description="Helical" evidence="6">
    <location>
        <begin position="762"/>
        <end position="781"/>
    </location>
</feature>
<dbReference type="InterPro" id="IPR003838">
    <property type="entry name" value="ABC3_permease_C"/>
</dbReference>
<dbReference type="Pfam" id="PF02687">
    <property type="entry name" value="FtsX"/>
    <property type="match status" value="2"/>
</dbReference>
<feature type="transmembrane region" description="Helical" evidence="6">
    <location>
        <begin position="86"/>
        <end position="108"/>
    </location>
</feature>
<evidence type="ECO:0000259" key="8">
    <source>
        <dbReference type="Pfam" id="PF12704"/>
    </source>
</evidence>
<dbReference type="PANTHER" id="PTHR30572:SF18">
    <property type="entry name" value="ABC-TYPE MACROLIDE FAMILY EXPORT SYSTEM PERMEASE COMPONENT 2"/>
    <property type="match status" value="1"/>
</dbReference>
<protein>
    <submittedName>
        <fullName evidence="9">FtsX-like permease family protein</fullName>
    </submittedName>
</protein>
<evidence type="ECO:0000256" key="6">
    <source>
        <dbReference type="SAM" id="Phobius"/>
    </source>
</evidence>
<feature type="transmembrane region" description="Helical" evidence="6">
    <location>
        <begin position="427"/>
        <end position="446"/>
    </location>
</feature>
<feature type="domain" description="MacB-like periplasmic core" evidence="8">
    <location>
        <begin position="114"/>
        <end position="336"/>
    </location>
</feature>
<feature type="transmembrane region" description="Helical" evidence="6">
    <location>
        <begin position="114"/>
        <end position="136"/>
    </location>
</feature>
<keyword evidence="10" id="KW-1185">Reference proteome</keyword>
<proteinExistence type="predicted"/>
<feature type="transmembrane region" description="Helical" evidence="6">
    <location>
        <begin position="515"/>
        <end position="535"/>
    </location>
</feature>
<comment type="caution">
    <text evidence="9">The sequence shown here is derived from an EMBL/GenBank/DDBJ whole genome shotgun (WGS) entry which is preliminary data.</text>
</comment>
<evidence type="ECO:0000256" key="3">
    <source>
        <dbReference type="ARBA" id="ARBA00022692"/>
    </source>
</evidence>
<feature type="transmembrane region" description="Helical" evidence="6">
    <location>
        <begin position="817"/>
        <end position="833"/>
    </location>
</feature>
<feature type="transmembrane region" description="Helical" evidence="6">
    <location>
        <begin position="467"/>
        <end position="488"/>
    </location>
</feature>
<feature type="transmembrane region" description="Helical" evidence="6">
    <location>
        <begin position="848"/>
        <end position="868"/>
    </location>
</feature>
<dbReference type="EMBL" id="JAAGNZ010000002">
    <property type="protein sequence ID" value="NEU69249.1"/>
    <property type="molecule type" value="Genomic_DNA"/>
</dbReference>
<organism evidence="9 10">
    <name type="scientific">Spirosoma agri</name>
    <dbReference type="NCBI Taxonomy" id="1987381"/>
    <lineage>
        <taxon>Bacteria</taxon>
        <taxon>Pseudomonadati</taxon>
        <taxon>Bacteroidota</taxon>
        <taxon>Cytophagia</taxon>
        <taxon>Cytophagales</taxon>
        <taxon>Cytophagaceae</taxon>
        <taxon>Spirosoma</taxon>
    </lineage>
</organism>
<evidence type="ECO:0000259" key="7">
    <source>
        <dbReference type="Pfam" id="PF02687"/>
    </source>
</evidence>
<keyword evidence="3 6" id="KW-0812">Transmembrane</keyword>
<evidence type="ECO:0000256" key="1">
    <source>
        <dbReference type="ARBA" id="ARBA00004651"/>
    </source>
</evidence>
<feature type="transmembrane region" description="Helical" evidence="6">
    <location>
        <begin position="373"/>
        <end position="392"/>
    </location>
</feature>
<evidence type="ECO:0000256" key="4">
    <source>
        <dbReference type="ARBA" id="ARBA00022989"/>
    </source>
</evidence>
<dbReference type="AlphaFoldDB" id="A0A6M0ILR0"/>
<evidence type="ECO:0000313" key="9">
    <source>
        <dbReference type="EMBL" id="NEU69249.1"/>
    </source>
</evidence>
<comment type="subcellular location">
    <subcellularLocation>
        <location evidence="1">Cell membrane</location>
        <topology evidence="1">Multi-pass membrane protein</topology>
    </subcellularLocation>
</comment>
<accession>A0A6M0ILR0</accession>
<dbReference type="PANTHER" id="PTHR30572">
    <property type="entry name" value="MEMBRANE COMPONENT OF TRANSPORTER-RELATED"/>
    <property type="match status" value="1"/>
</dbReference>
<dbReference type="InterPro" id="IPR047699">
    <property type="entry name" value="Permease_put_prefix"/>
</dbReference>
<evidence type="ECO:0000256" key="5">
    <source>
        <dbReference type="ARBA" id="ARBA00023136"/>
    </source>
</evidence>
<dbReference type="GO" id="GO:0022857">
    <property type="term" value="F:transmembrane transporter activity"/>
    <property type="evidence" value="ECO:0007669"/>
    <property type="project" value="TreeGrafter"/>
</dbReference>
<feature type="domain" description="ABC3 transporter permease C-terminal" evidence="7">
    <location>
        <begin position="378"/>
        <end position="491"/>
    </location>
</feature>
<dbReference type="GO" id="GO:0005886">
    <property type="term" value="C:plasma membrane"/>
    <property type="evidence" value="ECO:0007669"/>
    <property type="project" value="UniProtKB-SubCell"/>
</dbReference>
<evidence type="ECO:0000313" key="10">
    <source>
        <dbReference type="Proteomes" id="UP000477386"/>
    </source>
</evidence>
<dbReference type="Proteomes" id="UP000477386">
    <property type="component" value="Unassembled WGS sequence"/>
</dbReference>
<keyword evidence="2" id="KW-1003">Cell membrane</keyword>
<evidence type="ECO:0000256" key="2">
    <source>
        <dbReference type="ARBA" id="ARBA00022475"/>
    </source>
</evidence>
<gene>
    <name evidence="9" type="ORF">GK091_20345</name>
</gene>
<sequence length="885" mass="99226">MRRKGLPHRRTGLYKTELMTRPPRLADRLLAFFCAPHRLEEVQGDLHEEFAYQVDRIGARRARWRYWWDVLGFVKPFAMKREKQDYSISILSPAMLRNYFAIAFRQLWKNPLFSAINIIGLTVGLAVSMFIALYVWHEFHYDRFEPSASRIYRIASVAKYGDQEVIFSGLHESFGREIKRQIPEVEMVVRFSDGMGDVVLQTDQNHRFKETNIGFADESMLTVMGIRLLQGNSQTALREPNQIVLTRQLAEKYFGRQNPLGKTLIFDKQYPMTVSGITDDLPTNSIIQFNGLVSLSSMPTLGAHQQNAYKGGGFLTTYLLVRPDANVRLIEQKLKSVKSDVLFADTSASYFLEALPSVHLDGRGQPTDTRQSLYILLTIALIILGLAVINYVSLTTARATKRAREVGIRKAVGGQRNELVSQFFMESFLTTTLAFVLSLVLLQLLFPWANQTLDLHMDTRLLTQGPYLGLMLTLWLCCSLLSGGYPALLLSGFRPAAVLKGAASGRHSGAGVRRVFTTVQFTASIGLLICSLVLYSQMRFLRTQNLGINRAQVVGIRIDGDMVSQFPALRDGIRQWAGSGNVAVSNTALFTNNIATWFMKTEKTKKQLMVNVLTVDKPFFAMMGVRWQTSPVGWNARPITKELTVYNQTLLNEAGIKGDPIQQPSPFKDQHTDGVVADFHVRSLHGPVSPMQLTVVSDTNRSMMANGGYILVRLSPKTDVSQALDQLKAVYNAHQPTSPFDYYFLDEAYDKLYAKETRLMQLFNGFTVLTLLVACLGLLGLMTFSVDVRTKEIGVRKVLGASVAGIVVLLSKDFLKLVVLAILIASPVAWWAMNKWLQNFTYKIDIEWWVFALAAGLATGIAIITISFQSVKAALTNPVKSLRSE</sequence>
<keyword evidence="5 6" id="KW-0472">Membrane</keyword>